<sequence length="66" mass="7749">MWTTSSSHNPQLYIKVVDGRKIRWKWHPGDGKRLLWRSKKMGSDLKEAHQNIEGHWHIAVDCAPTE</sequence>
<organism evidence="1 2">
    <name type="scientific">Gnathostoma spinigerum</name>
    <dbReference type="NCBI Taxonomy" id="75299"/>
    <lineage>
        <taxon>Eukaryota</taxon>
        <taxon>Metazoa</taxon>
        <taxon>Ecdysozoa</taxon>
        <taxon>Nematoda</taxon>
        <taxon>Chromadorea</taxon>
        <taxon>Rhabditida</taxon>
        <taxon>Spirurina</taxon>
        <taxon>Gnathostomatomorpha</taxon>
        <taxon>Gnathostomatoidea</taxon>
        <taxon>Gnathostomatidae</taxon>
        <taxon>Gnathostoma</taxon>
    </lineage>
</organism>
<keyword evidence="2" id="KW-1185">Reference proteome</keyword>
<reference evidence="1 2" key="1">
    <citation type="submission" date="2024-08" db="EMBL/GenBank/DDBJ databases">
        <title>Gnathostoma spinigerum genome.</title>
        <authorList>
            <person name="Gonzalez-Bertolin B."/>
            <person name="Monzon S."/>
            <person name="Zaballos A."/>
            <person name="Jimenez P."/>
            <person name="Dekumyoy P."/>
            <person name="Varona S."/>
            <person name="Cuesta I."/>
            <person name="Sumanam S."/>
            <person name="Adisakwattana P."/>
            <person name="Gasser R.B."/>
            <person name="Hernandez-Gonzalez A."/>
            <person name="Young N.D."/>
            <person name="Perteguer M.J."/>
        </authorList>
    </citation>
    <scope>NUCLEOTIDE SEQUENCE [LARGE SCALE GENOMIC DNA]</scope>
    <source>
        <strain evidence="1">AL3</strain>
        <tissue evidence="1">Liver</tissue>
    </source>
</reference>
<dbReference type="AlphaFoldDB" id="A0ABD6EJ78"/>
<accession>A0ABD6EJ78</accession>
<gene>
    <name evidence="1" type="ORF">AB6A40_004113</name>
</gene>
<name>A0ABD6EJ78_9BILA</name>
<dbReference type="Proteomes" id="UP001608902">
    <property type="component" value="Unassembled WGS sequence"/>
</dbReference>
<protein>
    <recommendedName>
        <fullName evidence="3">DUF1508 domain-containing protein</fullName>
    </recommendedName>
</protein>
<evidence type="ECO:0008006" key="3">
    <source>
        <dbReference type="Google" id="ProtNLM"/>
    </source>
</evidence>
<evidence type="ECO:0000313" key="2">
    <source>
        <dbReference type="Proteomes" id="UP001608902"/>
    </source>
</evidence>
<proteinExistence type="predicted"/>
<evidence type="ECO:0000313" key="1">
    <source>
        <dbReference type="EMBL" id="MFH4977404.1"/>
    </source>
</evidence>
<dbReference type="EMBL" id="JBGFUD010002282">
    <property type="protein sequence ID" value="MFH4977404.1"/>
    <property type="molecule type" value="Genomic_DNA"/>
</dbReference>
<comment type="caution">
    <text evidence="1">The sequence shown here is derived from an EMBL/GenBank/DDBJ whole genome shotgun (WGS) entry which is preliminary data.</text>
</comment>